<keyword evidence="1" id="KW-1133">Transmembrane helix</keyword>
<sequence>MELNQGCIAVNSLQSGQFEDQTILVSANPTNSSPMAGESIIPVLMQGGVAVAVILAMSYFCNILLKSMAQLIKDANQKHK</sequence>
<evidence type="ECO:0000313" key="3">
    <source>
        <dbReference type="Proteomes" id="UP000632766"/>
    </source>
</evidence>
<dbReference type="RefSeq" id="WP_198126865.1">
    <property type="nucleotide sequence ID" value="NZ_JAECZC010000055.1"/>
</dbReference>
<gene>
    <name evidence="2" type="ORF">I8748_23240</name>
</gene>
<keyword evidence="3" id="KW-1185">Reference proteome</keyword>
<keyword evidence="1" id="KW-0812">Transmembrane</keyword>
<protein>
    <submittedName>
        <fullName evidence="2">Uncharacterized protein</fullName>
    </submittedName>
</protein>
<organism evidence="2 3">
    <name type="scientific">Amazonocrinis nigriterrae CENA67</name>
    <dbReference type="NCBI Taxonomy" id="2794033"/>
    <lineage>
        <taxon>Bacteria</taxon>
        <taxon>Bacillati</taxon>
        <taxon>Cyanobacteriota</taxon>
        <taxon>Cyanophyceae</taxon>
        <taxon>Nostocales</taxon>
        <taxon>Nostocaceae</taxon>
        <taxon>Amazonocrinis</taxon>
        <taxon>Amazonocrinis nigriterrae</taxon>
    </lineage>
</organism>
<proteinExistence type="predicted"/>
<comment type="caution">
    <text evidence="2">The sequence shown here is derived from an EMBL/GenBank/DDBJ whole genome shotgun (WGS) entry which is preliminary data.</text>
</comment>
<keyword evidence="1" id="KW-0472">Membrane</keyword>
<evidence type="ECO:0000256" key="1">
    <source>
        <dbReference type="SAM" id="Phobius"/>
    </source>
</evidence>
<dbReference type="AlphaFoldDB" id="A0A8J7HS21"/>
<feature type="transmembrane region" description="Helical" evidence="1">
    <location>
        <begin position="40"/>
        <end position="65"/>
    </location>
</feature>
<evidence type="ECO:0000313" key="2">
    <source>
        <dbReference type="EMBL" id="MBH8565063.1"/>
    </source>
</evidence>
<accession>A0A8J7HS21</accession>
<name>A0A8J7HS21_9NOST</name>
<reference evidence="2 3" key="1">
    <citation type="journal article" date="2021" name="Int. J. Syst. Evol. Microbiol.">
        <title>Amazonocrinis nigriterrae gen. nov., sp. nov., Atlanticothrix silvestris gen. nov., sp. nov. and Dendronalium phyllosphericum gen. nov., sp. nov., nostocacean cyanobacteria from Brazilian environments.</title>
        <authorList>
            <person name="Alvarenga D.O."/>
            <person name="Andreote A.P.D."/>
            <person name="Branco L.H.Z."/>
            <person name="Delbaje E."/>
            <person name="Cruz R.B."/>
            <person name="Varani A.M."/>
            <person name="Fiore M.F."/>
        </authorList>
    </citation>
    <scope>NUCLEOTIDE SEQUENCE [LARGE SCALE GENOMIC DNA]</scope>
    <source>
        <strain evidence="2 3">CENA67</strain>
    </source>
</reference>
<dbReference type="EMBL" id="JAECZC010000055">
    <property type="protein sequence ID" value="MBH8565063.1"/>
    <property type="molecule type" value="Genomic_DNA"/>
</dbReference>
<dbReference type="Proteomes" id="UP000632766">
    <property type="component" value="Unassembled WGS sequence"/>
</dbReference>